<feature type="compositionally biased region" description="Low complexity" evidence="1">
    <location>
        <begin position="172"/>
        <end position="194"/>
    </location>
</feature>
<dbReference type="EMBL" id="JAUEPR010000033">
    <property type="protein sequence ID" value="KAK0473375.1"/>
    <property type="molecule type" value="Genomic_DNA"/>
</dbReference>
<feature type="compositionally biased region" description="Low complexity" evidence="1">
    <location>
        <begin position="301"/>
        <end position="310"/>
    </location>
</feature>
<accession>A0AA39NX91</accession>
<feature type="region of interest" description="Disordered" evidence="1">
    <location>
        <begin position="383"/>
        <end position="459"/>
    </location>
</feature>
<feature type="compositionally biased region" description="Acidic residues" evidence="1">
    <location>
        <begin position="311"/>
        <end position="320"/>
    </location>
</feature>
<gene>
    <name evidence="2" type="ORF">IW261DRAFT_691442</name>
</gene>
<protein>
    <submittedName>
        <fullName evidence="2">Uncharacterized protein</fullName>
    </submittedName>
</protein>
<evidence type="ECO:0000313" key="3">
    <source>
        <dbReference type="Proteomes" id="UP001175227"/>
    </source>
</evidence>
<feature type="compositionally biased region" description="Low complexity" evidence="1">
    <location>
        <begin position="63"/>
        <end position="75"/>
    </location>
</feature>
<feature type="compositionally biased region" description="Acidic residues" evidence="1">
    <location>
        <begin position="271"/>
        <end position="280"/>
    </location>
</feature>
<feature type="region of interest" description="Disordered" evidence="1">
    <location>
        <begin position="1"/>
        <end position="358"/>
    </location>
</feature>
<evidence type="ECO:0000313" key="2">
    <source>
        <dbReference type="EMBL" id="KAK0473375.1"/>
    </source>
</evidence>
<sequence>MLPDGLPLWTTKPEPSESGNESIDDRSVDELADDKPSVAPQKRKAPRPSIVGTVQKRSKLGEASESASAFSASLSQPPPRINHNTKLASRTNPYLGRFATRNKASSSNTRNTSAGPSKAPYTASQPIASSSTETRLRNKPIQVARKSTGGAGRSMAKTRPVKRTREERERQSIVSSSSSSSSSSLPAPESSKLSQKAKKASPAPTEIINISDDSDDEPAPKAKLAPKSKAEIRNSPAVSIVEISSDSDQDRRRPKVQPKSKDRPKSPIEIIDVDALDDDGANQPLPPHTESDSGSNRSGIPDDPIILDEPLFLDDPDELLFEPLIPEPPSSFPGELDISHNVGNEDDEMGPQANSSTIPIGEQLDSARAASGVLSELILTPTPSISTPFHPPLPKKRLSQQSTTLPRIPRAQTPERSISVAVKSSPTTPSLPRKRRPRTPDQIVPLSIKASPGSPRKSSQLLFEDHSYSRVAGSTVDKPRQSPVLLSPNKGMQSLADAIVKAHASNNARSLPKSIPLPRKTKSIAGKAHAIEHPSARAEGGRLINALKLLQESPSPPFSTQVPCTNCW</sequence>
<feature type="compositionally biased region" description="Basic and acidic residues" evidence="1">
    <location>
        <begin position="23"/>
        <end position="36"/>
    </location>
</feature>
<feature type="compositionally biased region" description="Polar residues" evidence="1">
    <location>
        <begin position="82"/>
        <end position="92"/>
    </location>
</feature>
<organism evidence="2 3">
    <name type="scientific">Armillaria novae-zelandiae</name>
    <dbReference type="NCBI Taxonomy" id="153914"/>
    <lineage>
        <taxon>Eukaryota</taxon>
        <taxon>Fungi</taxon>
        <taxon>Dikarya</taxon>
        <taxon>Basidiomycota</taxon>
        <taxon>Agaricomycotina</taxon>
        <taxon>Agaricomycetes</taxon>
        <taxon>Agaricomycetidae</taxon>
        <taxon>Agaricales</taxon>
        <taxon>Marasmiineae</taxon>
        <taxon>Physalacriaceae</taxon>
        <taxon>Armillaria</taxon>
    </lineage>
</organism>
<dbReference type="AlphaFoldDB" id="A0AA39NX91"/>
<comment type="caution">
    <text evidence="2">The sequence shown here is derived from an EMBL/GenBank/DDBJ whole genome shotgun (WGS) entry which is preliminary data.</text>
</comment>
<reference evidence="2" key="1">
    <citation type="submission" date="2023-06" db="EMBL/GenBank/DDBJ databases">
        <authorList>
            <consortium name="Lawrence Berkeley National Laboratory"/>
            <person name="Ahrendt S."/>
            <person name="Sahu N."/>
            <person name="Indic B."/>
            <person name="Wong-Bajracharya J."/>
            <person name="Merenyi Z."/>
            <person name="Ke H.-M."/>
            <person name="Monk M."/>
            <person name="Kocsube S."/>
            <person name="Drula E."/>
            <person name="Lipzen A."/>
            <person name="Balint B."/>
            <person name="Henrissat B."/>
            <person name="Andreopoulos B."/>
            <person name="Martin F.M."/>
            <person name="Harder C.B."/>
            <person name="Rigling D."/>
            <person name="Ford K.L."/>
            <person name="Foster G.D."/>
            <person name="Pangilinan J."/>
            <person name="Papanicolaou A."/>
            <person name="Barry K."/>
            <person name="LaButti K."/>
            <person name="Viragh M."/>
            <person name="Koriabine M."/>
            <person name="Yan M."/>
            <person name="Riley R."/>
            <person name="Champramary S."/>
            <person name="Plett K.L."/>
            <person name="Tsai I.J."/>
            <person name="Slot J."/>
            <person name="Sipos G."/>
            <person name="Plett J."/>
            <person name="Nagy L.G."/>
            <person name="Grigoriev I.V."/>
        </authorList>
    </citation>
    <scope>NUCLEOTIDE SEQUENCE</scope>
    <source>
        <strain evidence="2">ICMP 16352</strain>
    </source>
</reference>
<feature type="compositionally biased region" description="Polar residues" evidence="1">
    <location>
        <begin position="122"/>
        <end position="133"/>
    </location>
</feature>
<dbReference type="Proteomes" id="UP001175227">
    <property type="component" value="Unassembled WGS sequence"/>
</dbReference>
<proteinExistence type="predicted"/>
<feature type="compositionally biased region" description="Polar residues" evidence="1">
    <location>
        <begin position="102"/>
        <end position="115"/>
    </location>
</feature>
<name>A0AA39NX91_9AGAR</name>
<evidence type="ECO:0000256" key="1">
    <source>
        <dbReference type="SAM" id="MobiDB-lite"/>
    </source>
</evidence>
<keyword evidence="3" id="KW-1185">Reference proteome</keyword>